<evidence type="ECO:0000313" key="3">
    <source>
        <dbReference type="Proteomes" id="UP000678393"/>
    </source>
</evidence>
<evidence type="ECO:0000256" key="1">
    <source>
        <dbReference type="SAM" id="MobiDB-lite"/>
    </source>
</evidence>
<accession>A0A8S3Z0T0</accession>
<dbReference type="AlphaFoldDB" id="A0A8S3Z0T0"/>
<feature type="compositionally biased region" description="Low complexity" evidence="1">
    <location>
        <begin position="195"/>
        <end position="231"/>
    </location>
</feature>
<keyword evidence="3" id="KW-1185">Reference proteome</keyword>
<comment type="caution">
    <text evidence="2">The sequence shown here is derived from an EMBL/GenBank/DDBJ whole genome shotgun (WGS) entry which is preliminary data.</text>
</comment>
<feature type="region of interest" description="Disordered" evidence="1">
    <location>
        <begin position="195"/>
        <end position="240"/>
    </location>
</feature>
<dbReference type="EMBL" id="CAJHNH020001389">
    <property type="protein sequence ID" value="CAG5122894.1"/>
    <property type="molecule type" value="Genomic_DNA"/>
</dbReference>
<protein>
    <submittedName>
        <fullName evidence="2">Uncharacterized protein</fullName>
    </submittedName>
</protein>
<organism evidence="2 3">
    <name type="scientific">Candidula unifasciata</name>
    <dbReference type="NCBI Taxonomy" id="100452"/>
    <lineage>
        <taxon>Eukaryota</taxon>
        <taxon>Metazoa</taxon>
        <taxon>Spiralia</taxon>
        <taxon>Lophotrochozoa</taxon>
        <taxon>Mollusca</taxon>
        <taxon>Gastropoda</taxon>
        <taxon>Heterobranchia</taxon>
        <taxon>Euthyneura</taxon>
        <taxon>Panpulmonata</taxon>
        <taxon>Eupulmonata</taxon>
        <taxon>Stylommatophora</taxon>
        <taxon>Helicina</taxon>
        <taxon>Helicoidea</taxon>
        <taxon>Geomitridae</taxon>
        <taxon>Candidula</taxon>
    </lineage>
</organism>
<name>A0A8S3Z0T0_9EUPU</name>
<reference evidence="2" key="1">
    <citation type="submission" date="2021-04" db="EMBL/GenBank/DDBJ databases">
        <authorList>
            <consortium name="Molecular Ecology Group"/>
        </authorList>
    </citation>
    <scope>NUCLEOTIDE SEQUENCE</scope>
</reference>
<sequence length="319" mass="35253">INRNNRILDDSLDIIERKVNNATAFRKELTDKLFPQLVADVDAVDKTIASFRAEIDSFSGLKNDITTLFTDVSSVIRRITETRARNSATRAVIQRLTDSNAFQDLASVTVKDQGDGNDKLLEIINNTRSENVARFAALNRSVVNVLNIINEEQINLTTVTLSPSKSSETFKYVIPFKRAPQLAWSIVSIEIDQTNGNSSASSGTNYYKSGNSGSSDYKSGGSGKNGYKSENYGTNQNSSSSFYESIQPRVTVFGDAKGVTVRLEDNSTAWRTQIVKVQVLSILFNNENNQSVDYSTNTPQNYYAAPGGKYTTQGVQYPR</sequence>
<feature type="non-terminal residue" evidence="2">
    <location>
        <position position="319"/>
    </location>
</feature>
<dbReference type="Proteomes" id="UP000678393">
    <property type="component" value="Unassembled WGS sequence"/>
</dbReference>
<gene>
    <name evidence="2" type="ORF">CUNI_LOCUS8452</name>
</gene>
<proteinExistence type="predicted"/>
<evidence type="ECO:0000313" key="2">
    <source>
        <dbReference type="EMBL" id="CAG5122894.1"/>
    </source>
</evidence>